<comment type="caution">
    <text evidence="6">The sequence shown here is derived from an EMBL/GenBank/DDBJ whole genome shotgun (WGS) entry which is preliminary data.</text>
</comment>
<evidence type="ECO:0000256" key="1">
    <source>
        <dbReference type="ARBA" id="ARBA00004496"/>
    </source>
</evidence>
<feature type="domain" description="CheW-like" evidence="5">
    <location>
        <begin position="20"/>
        <end position="160"/>
    </location>
</feature>
<dbReference type="Proteomes" id="UP000824225">
    <property type="component" value="Unassembled WGS sequence"/>
</dbReference>
<evidence type="ECO:0000313" key="7">
    <source>
        <dbReference type="Proteomes" id="UP000824225"/>
    </source>
</evidence>
<evidence type="ECO:0000256" key="2">
    <source>
        <dbReference type="ARBA" id="ARBA00021483"/>
    </source>
</evidence>
<dbReference type="GO" id="GO:0006935">
    <property type="term" value="P:chemotaxis"/>
    <property type="evidence" value="ECO:0007669"/>
    <property type="project" value="UniProtKB-KW"/>
</dbReference>
<evidence type="ECO:0000256" key="4">
    <source>
        <dbReference type="ARBA" id="ARBA00022500"/>
    </source>
</evidence>
<dbReference type="CDD" id="cd00732">
    <property type="entry name" value="CheW"/>
    <property type="match status" value="1"/>
</dbReference>
<dbReference type="Gene3D" id="2.30.30.40">
    <property type="entry name" value="SH3 Domains"/>
    <property type="match status" value="1"/>
</dbReference>
<proteinExistence type="predicted"/>
<dbReference type="Pfam" id="PF01584">
    <property type="entry name" value="CheW"/>
    <property type="match status" value="1"/>
</dbReference>
<dbReference type="AlphaFoldDB" id="A0A9D2HCA4"/>
<evidence type="ECO:0000259" key="5">
    <source>
        <dbReference type="PROSITE" id="PS50851"/>
    </source>
</evidence>
<dbReference type="Gene3D" id="2.40.50.180">
    <property type="entry name" value="CheA-289, Domain 4"/>
    <property type="match status" value="1"/>
</dbReference>
<dbReference type="PANTHER" id="PTHR22617:SF23">
    <property type="entry name" value="CHEMOTAXIS PROTEIN CHEW"/>
    <property type="match status" value="1"/>
</dbReference>
<evidence type="ECO:0000313" key="6">
    <source>
        <dbReference type="EMBL" id="HJA08588.1"/>
    </source>
</evidence>
<sequence length="165" mass="18115">MSQATASAEHDRNDAEDANLLQLVTFRLGEEEFGVKILVVNEIIRLVQITQVPNAPSFIEGVINLRGKVLPVVGLRKRFNMPEMPLDSQSRIIVMELNQNVVGFLVDAVSEVLRIPESTVEQAPPVVAGIGSEYIEGVGKLDDRLLILLDLEALLADADIEDMGR</sequence>
<dbReference type="GO" id="GO:0007165">
    <property type="term" value="P:signal transduction"/>
    <property type="evidence" value="ECO:0007669"/>
    <property type="project" value="InterPro"/>
</dbReference>
<gene>
    <name evidence="6" type="ORF">H9962_05300</name>
</gene>
<accession>A0A9D2HCA4</accession>
<dbReference type="InterPro" id="IPR002545">
    <property type="entry name" value="CheW-lke_dom"/>
</dbReference>
<dbReference type="InterPro" id="IPR036061">
    <property type="entry name" value="CheW-like_dom_sf"/>
</dbReference>
<dbReference type="FunFam" id="2.40.50.180:FF:000002">
    <property type="entry name" value="Chemotaxis protein CheW"/>
    <property type="match status" value="1"/>
</dbReference>
<dbReference type="EMBL" id="DXAN01000017">
    <property type="protein sequence ID" value="HJA08588.1"/>
    <property type="molecule type" value="Genomic_DNA"/>
</dbReference>
<dbReference type="InterPro" id="IPR039315">
    <property type="entry name" value="CheW"/>
</dbReference>
<reference evidence="6" key="2">
    <citation type="submission" date="2021-04" db="EMBL/GenBank/DDBJ databases">
        <authorList>
            <person name="Gilroy R."/>
        </authorList>
    </citation>
    <scope>NUCLEOTIDE SEQUENCE</scope>
    <source>
        <strain evidence="6">CHK186-16707</strain>
    </source>
</reference>
<name>A0A9D2HCA4_9BACT</name>
<dbReference type="SMART" id="SM00260">
    <property type="entry name" value="CheW"/>
    <property type="match status" value="1"/>
</dbReference>
<dbReference type="SUPFAM" id="SSF50341">
    <property type="entry name" value="CheW-like"/>
    <property type="match status" value="1"/>
</dbReference>
<keyword evidence="4" id="KW-0145">Chemotaxis</keyword>
<dbReference type="GO" id="GO:0005829">
    <property type="term" value="C:cytosol"/>
    <property type="evidence" value="ECO:0007669"/>
    <property type="project" value="TreeGrafter"/>
</dbReference>
<protein>
    <recommendedName>
        <fullName evidence="2">Chemotaxis protein CheW</fullName>
    </recommendedName>
</protein>
<keyword evidence="3" id="KW-0963">Cytoplasm</keyword>
<comment type="subcellular location">
    <subcellularLocation>
        <location evidence="1">Cytoplasm</location>
    </subcellularLocation>
</comment>
<reference evidence="6" key="1">
    <citation type="journal article" date="2021" name="PeerJ">
        <title>Extensive microbial diversity within the chicken gut microbiome revealed by metagenomics and culture.</title>
        <authorList>
            <person name="Gilroy R."/>
            <person name="Ravi A."/>
            <person name="Getino M."/>
            <person name="Pursley I."/>
            <person name="Horton D.L."/>
            <person name="Alikhan N.F."/>
            <person name="Baker D."/>
            <person name="Gharbi K."/>
            <person name="Hall N."/>
            <person name="Watson M."/>
            <person name="Adriaenssens E.M."/>
            <person name="Foster-Nyarko E."/>
            <person name="Jarju S."/>
            <person name="Secka A."/>
            <person name="Antonio M."/>
            <person name="Oren A."/>
            <person name="Chaudhuri R.R."/>
            <person name="La Ragione R."/>
            <person name="Hildebrand F."/>
            <person name="Pallen M.J."/>
        </authorList>
    </citation>
    <scope>NUCLEOTIDE SEQUENCE</scope>
    <source>
        <strain evidence="6">CHK186-16707</strain>
    </source>
</reference>
<dbReference type="PROSITE" id="PS50851">
    <property type="entry name" value="CHEW"/>
    <property type="match status" value="1"/>
</dbReference>
<evidence type="ECO:0000256" key="3">
    <source>
        <dbReference type="ARBA" id="ARBA00022490"/>
    </source>
</evidence>
<dbReference type="PANTHER" id="PTHR22617">
    <property type="entry name" value="CHEMOTAXIS SENSOR HISTIDINE KINASE-RELATED"/>
    <property type="match status" value="1"/>
</dbReference>
<organism evidence="6 7">
    <name type="scientific">Candidatus Mailhella merdigallinarum</name>
    <dbReference type="NCBI Taxonomy" id="2838658"/>
    <lineage>
        <taxon>Bacteria</taxon>
        <taxon>Pseudomonadati</taxon>
        <taxon>Thermodesulfobacteriota</taxon>
        <taxon>Desulfovibrionia</taxon>
        <taxon>Desulfovibrionales</taxon>
        <taxon>Desulfovibrionaceae</taxon>
        <taxon>Mailhella</taxon>
    </lineage>
</organism>